<accession>A0A852UA85</accession>
<protein>
    <submittedName>
        <fullName evidence="2">Uncharacterized protein</fullName>
    </submittedName>
</protein>
<evidence type="ECO:0000256" key="1">
    <source>
        <dbReference type="SAM" id="SignalP"/>
    </source>
</evidence>
<organism evidence="2 3">
    <name type="scientific">Spinactinospora alkalitolerans</name>
    <dbReference type="NCBI Taxonomy" id="687207"/>
    <lineage>
        <taxon>Bacteria</taxon>
        <taxon>Bacillati</taxon>
        <taxon>Actinomycetota</taxon>
        <taxon>Actinomycetes</taxon>
        <taxon>Streptosporangiales</taxon>
        <taxon>Nocardiopsidaceae</taxon>
        <taxon>Spinactinospora</taxon>
    </lineage>
</organism>
<reference evidence="2 3" key="1">
    <citation type="submission" date="2020-07" db="EMBL/GenBank/DDBJ databases">
        <title>Sequencing the genomes of 1000 actinobacteria strains.</title>
        <authorList>
            <person name="Klenk H.-P."/>
        </authorList>
    </citation>
    <scope>NUCLEOTIDE SEQUENCE [LARGE SCALE GENOMIC DNA]</scope>
    <source>
        <strain evidence="2 3">CXB654</strain>
    </source>
</reference>
<keyword evidence="3" id="KW-1185">Reference proteome</keyword>
<dbReference type="RefSeq" id="WP_179646286.1">
    <property type="nucleotide sequence ID" value="NZ_BAAAYY010000005.1"/>
</dbReference>
<comment type="caution">
    <text evidence="2">The sequence shown here is derived from an EMBL/GenBank/DDBJ whole genome shotgun (WGS) entry which is preliminary data.</text>
</comment>
<evidence type="ECO:0000313" key="3">
    <source>
        <dbReference type="Proteomes" id="UP000589036"/>
    </source>
</evidence>
<name>A0A852UA85_9ACTN</name>
<evidence type="ECO:0000313" key="2">
    <source>
        <dbReference type="EMBL" id="NYE50880.1"/>
    </source>
</evidence>
<dbReference type="AlphaFoldDB" id="A0A852UA85"/>
<gene>
    <name evidence="2" type="ORF">HDA32_006000</name>
</gene>
<dbReference type="EMBL" id="JACCCC010000001">
    <property type="protein sequence ID" value="NYE50880.1"/>
    <property type="molecule type" value="Genomic_DNA"/>
</dbReference>
<sequence>MTPVWVTLTVAAAAALAAVVSAIIAALSARTTKTKELEAGRVRDLESRISEKKYDTYKPAIDVFGRMLDKDGRENLDLKEVNKKILDFRTWITIYGSDGAVRSFNNFMQASFNSAPPTILLRLFSDFVLEARRDIGNPDTDLTVNDVLASRIKDLYSGSDLGNIQDSIEDLSESYGWTPPWLKH</sequence>
<feature type="chain" id="PRO_5039642847" evidence="1">
    <location>
        <begin position="18"/>
        <end position="184"/>
    </location>
</feature>
<feature type="signal peptide" evidence="1">
    <location>
        <begin position="1"/>
        <end position="17"/>
    </location>
</feature>
<keyword evidence="1" id="KW-0732">Signal</keyword>
<dbReference type="Proteomes" id="UP000589036">
    <property type="component" value="Unassembled WGS sequence"/>
</dbReference>
<proteinExistence type="predicted"/>